<dbReference type="GeneID" id="18912894"/>
<dbReference type="EMBL" id="JH930473">
    <property type="protein sequence ID" value="EKM53954.1"/>
    <property type="molecule type" value="Genomic_DNA"/>
</dbReference>
<dbReference type="HOGENOM" id="CLU_2264673_0_0_1"/>
<keyword evidence="2" id="KW-1185">Reference proteome</keyword>
<name>K5W4T6_PHACS</name>
<dbReference type="InParanoid" id="K5W4T6"/>
<proteinExistence type="predicted"/>
<dbReference type="Proteomes" id="UP000008370">
    <property type="component" value="Unassembled WGS sequence"/>
</dbReference>
<dbReference type="RefSeq" id="XP_007396661.1">
    <property type="nucleotide sequence ID" value="XM_007396599.1"/>
</dbReference>
<sequence>MDLLGSEVILITASSFIGLDGAACPAKFCVAVLQLGLAVISRTEAITGLILIQTGNMRTIERKELMAHVRTIVDDSGVRDNNGTSSALHALSRRVLFCLAIAS</sequence>
<dbReference type="AlphaFoldDB" id="K5W4T6"/>
<gene>
    <name evidence="1" type="ORF">PHACADRAFT_209785</name>
</gene>
<protein>
    <submittedName>
        <fullName evidence="1">Uncharacterized protein</fullName>
    </submittedName>
</protein>
<evidence type="ECO:0000313" key="2">
    <source>
        <dbReference type="Proteomes" id="UP000008370"/>
    </source>
</evidence>
<reference evidence="1 2" key="1">
    <citation type="journal article" date="2012" name="BMC Genomics">
        <title>Comparative genomics of the white-rot fungi, Phanerochaete carnosa and P. chrysosporium, to elucidate the genetic basis of the distinct wood types they colonize.</title>
        <authorList>
            <person name="Suzuki H."/>
            <person name="MacDonald J."/>
            <person name="Syed K."/>
            <person name="Salamov A."/>
            <person name="Hori C."/>
            <person name="Aerts A."/>
            <person name="Henrissat B."/>
            <person name="Wiebenga A."/>
            <person name="vanKuyk P.A."/>
            <person name="Barry K."/>
            <person name="Lindquist E."/>
            <person name="LaButti K."/>
            <person name="Lapidus A."/>
            <person name="Lucas S."/>
            <person name="Coutinho P."/>
            <person name="Gong Y."/>
            <person name="Samejima M."/>
            <person name="Mahadevan R."/>
            <person name="Abou-Zaid M."/>
            <person name="de Vries R.P."/>
            <person name="Igarashi K."/>
            <person name="Yadav J.S."/>
            <person name="Grigoriev I.V."/>
            <person name="Master E.R."/>
        </authorList>
    </citation>
    <scope>NUCLEOTIDE SEQUENCE [LARGE SCALE GENOMIC DNA]</scope>
    <source>
        <strain evidence="1 2">HHB-10118-sp</strain>
    </source>
</reference>
<organism evidence="1 2">
    <name type="scientific">Phanerochaete carnosa (strain HHB-10118-sp)</name>
    <name type="common">White-rot fungus</name>
    <name type="synonym">Peniophora carnosa</name>
    <dbReference type="NCBI Taxonomy" id="650164"/>
    <lineage>
        <taxon>Eukaryota</taxon>
        <taxon>Fungi</taxon>
        <taxon>Dikarya</taxon>
        <taxon>Basidiomycota</taxon>
        <taxon>Agaricomycotina</taxon>
        <taxon>Agaricomycetes</taxon>
        <taxon>Polyporales</taxon>
        <taxon>Phanerochaetaceae</taxon>
        <taxon>Phanerochaete</taxon>
    </lineage>
</organism>
<evidence type="ECO:0000313" key="1">
    <source>
        <dbReference type="EMBL" id="EKM53954.1"/>
    </source>
</evidence>
<dbReference type="KEGG" id="pco:PHACADRAFT_209785"/>
<accession>K5W4T6</accession>